<keyword evidence="6" id="KW-0378">Hydrolase</keyword>
<dbReference type="SFLD" id="SFLDS00003">
    <property type="entry name" value="Haloacid_Dehalogenase"/>
    <property type="match status" value="1"/>
</dbReference>
<feature type="repeat" description="Cys-rich GLG1" evidence="13">
    <location>
        <begin position="879"/>
        <end position="939"/>
    </location>
</feature>
<dbReference type="Proteomes" id="UP000719412">
    <property type="component" value="Unassembled WGS sequence"/>
</dbReference>
<feature type="repeat" description="Cys-rich GLG1" evidence="13">
    <location>
        <begin position="755"/>
        <end position="813"/>
    </location>
</feature>
<evidence type="ECO:0000256" key="2">
    <source>
        <dbReference type="ARBA" id="ARBA00013081"/>
    </source>
</evidence>
<comment type="caution">
    <text evidence="15">The sequence shown here is derived from an EMBL/GenBank/DDBJ whole genome shotgun (WGS) entry which is preliminary data.</text>
</comment>
<feature type="repeat" description="Cys-rich GLG1" evidence="13">
    <location>
        <begin position="437"/>
        <end position="507"/>
    </location>
</feature>
<proteinExistence type="predicted"/>
<reference evidence="15" key="1">
    <citation type="journal article" date="2020" name="J Insects Food Feed">
        <title>The yellow mealworm (Tenebrio molitor) genome: a resource for the emerging insects as food and feed industry.</title>
        <authorList>
            <person name="Eriksson T."/>
            <person name="Andere A."/>
            <person name="Kelstrup H."/>
            <person name="Emery V."/>
            <person name="Picard C."/>
        </authorList>
    </citation>
    <scope>NUCLEOTIDE SEQUENCE</scope>
    <source>
        <strain evidence="15">Stoneville</strain>
        <tissue evidence="15">Whole head</tissue>
    </source>
</reference>
<feature type="repeat" description="Cys-rich GLG1" evidence="13">
    <location>
        <begin position="940"/>
        <end position="1000"/>
    </location>
</feature>
<feature type="repeat" description="Cys-rich GLG1" evidence="13">
    <location>
        <begin position="568"/>
        <end position="629"/>
    </location>
</feature>
<evidence type="ECO:0000313" key="16">
    <source>
        <dbReference type="Proteomes" id="UP000719412"/>
    </source>
</evidence>
<dbReference type="InterPro" id="IPR001893">
    <property type="entry name" value="Cys-rich_GLG1_repeat"/>
</dbReference>
<feature type="domain" description="FCP1 homology" evidence="14">
    <location>
        <begin position="1191"/>
        <end position="1361"/>
    </location>
</feature>
<feature type="repeat" description="Cys-rich GLG1" evidence="13">
    <location>
        <begin position="186"/>
        <end position="246"/>
    </location>
</feature>
<organism evidence="15 16">
    <name type="scientific">Tenebrio molitor</name>
    <name type="common">Yellow mealworm beetle</name>
    <dbReference type="NCBI Taxonomy" id="7067"/>
    <lineage>
        <taxon>Eukaryota</taxon>
        <taxon>Metazoa</taxon>
        <taxon>Ecdysozoa</taxon>
        <taxon>Arthropoda</taxon>
        <taxon>Hexapoda</taxon>
        <taxon>Insecta</taxon>
        <taxon>Pterygota</taxon>
        <taxon>Neoptera</taxon>
        <taxon>Endopterygota</taxon>
        <taxon>Coleoptera</taxon>
        <taxon>Polyphaga</taxon>
        <taxon>Cucujiformia</taxon>
        <taxon>Tenebrionidae</taxon>
        <taxon>Tenebrio</taxon>
    </lineage>
</organism>
<dbReference type="InterPro" id="IPR023214">
    <property type="entry name" value="HAD_sf"/>
</dbReference>
<reference evidence="15" key="2">
    <citation type="submission" date="2021-08" db="EMBL/GenBank/DDBJ databases">
        <authorList>
            <person name="Eriksson T."/>
        </authorList>
    </citation>
    <scope>NUCLEOTIDE SEQUENCE</scope>
    <source>
        <strain evidence="15">Stoneville</strain>
        <tissue evidence="15">Whole head</tissue>
    </source>
</reference>
<dbReference type="PANTHER" id="PTHR11884:SF1">
    <property type="entry name" value="GOLGI APPARATUS PROTEIN 1"/>
    <property type="match status" value="1"/>
</dbReference>
<gene>
    <name evidence="15" type="ORF">GEV33_011184</name>
</gene>
<evidence type="ECO:0000256" key="13">
    <source>
        <dbReference type="PROSITE-ProRule" id="PRU00622"/>
    </source>
</evidence>
<evidence type="ECO:0000259" key="14">
    <source>
        <dbReference type="PROSITE" id="PS50969"/>
    </source>
</evidence>
<dbReference type="EC" id="3.1.3.16" evidence="2"/>
<dbReference type="InterPro" id="IPR004274">
    <property type="entry name" value="FCP1_dom"/>
</dbReference>
<evidence type="ECO:0000256" key="12">
    <source>
        <dbReference type="PIRSR" id="PIRSR640078-3"/>
    </source>
</evidence>
<dbReference type="SMART" id="SM00577">
    <property type="entry name" value="CPDc"/>
    <property type="match status" value="1"/>
</dbReference>
<keyword evidence="16" id="KW-1185">Reference proteome</keyword>
<evidence type="ECO:0000313" key="15">
    <source>
        <dbReference type="EMBL" id="KAH0811611.1"/>
    </source>
</evidence>
<name>A0A8J6LG27_TENMO</name>
<dbReference type="NCBIfam" id="TIGR02251">
    <property type="entry name" value="HIF-SF_euk"/>
    <property type="match status" value="1"/>
</dbReference>
<feature type="active site" description="Proton donor" evidence="11">
    <location>
        <position position="1203"/>
    </location>
</feature>
<dbReference type="GO" id="GO:0000139">
    <property type="term" value="C:Golgi membrane"/>
    <property type="evidence" value="ECO:0007669"/>
    <property type="project" value="InterPro"/>
</dbReference>
<comment type="catalytic activity">
    <reaction evidence="10">
        <text>O-phospho-L-seryl-[protein] + H2O = L-seryl-[protein] + phosphate</text>
        <dbReference type="Rhea" id="RHEA:20629"/>
        <dbReference type="Rhea" id="RHEA-COMP:9863"/>
        <dbReference type="Rhea" id="RHEA-COMP:11604"/>
        <dbReference type="ChEBI" id="CHEBI:15377"/>
        <dbReference type="ChEBI" id="CHEBI:29999"/>
        <dbReference type="ChEBI" id="CHEBI:43474"/>
        <dbReference type="ChEBI" id="CHEBI:83421"/>
        <dbReference type="EC" id="3.1.3.16"/>
    </reaction>
</comment>
<evidence type="ECO:0000256" key="10">
    <source>
        <dbReference type="ARBA" id="ARBA00047761"/>
    </source>
</evidence>
<accession>A0A8J6LG27</accession>
<evidence type="ECO:0000256" key="7">
    <source>
        <dbReference type="ARBA" id="ARBA00022989"/>
    </source>
</evidence>
<evidence type="ECO:0000256" key="9">
    <source>
        <dbReference type="ARBA" id="ARBA00023180"/>
    </source>
</evidence>
<evidence type="ECO:0000256" key="3">
    <source>
        <dbReference type="ARBA" id="ARBA00022692"/>
    </source>
</evidence>
<dbReference type="FunFam" id="3.40.50.1000:FF:000013">
    <property type="entry name" value="Carboxy-terminal domain RNA polymerase II polypeptide A small"/>
    <property type="match status" value="1"/>
</dbReference>
<dbReference type="InterPro" id="IPR036412">
    <property type="entry name" value="HAD-like_sf"/>
</dbReference>
<feature type="active site" description="4-aspartylphosphate intermediate" evidence="11">
    <location>
        <position position="1201"/>
    </location>
</feature>
<dbReference type="CDD" id="cd07521">
    <property type="entry name" value="HAD_FCP1-like"/>
    <property type="match status" value="1"/>
</dbReference>
<feature type="repeat" description="Cys-rich GLG1" evidence="13">
    <location>
        <begin position="312"/>
        <end position="371"/>
    </location>
</feature>
<keyword evidence="7" id="KW-1133">Transmembrane helix</keyword>
<evidence type="ECO:0000256" key="11">
    <source>
        <dbReference type="PIRSR" id="PIRSR640078-1"/>
    </source>
</evidence>
<keyword evidence="8" id="KW-0472">Membrane</keyword>
<dbReference type="SUPFAM" id="SSF56784">
    <property type="entry name" value="HAD-like"/>
    <property type="match status" value="1"/>
</dbReference>
<dbReference type="EMBL" id="JABDTM020026692">
    <property type="protein sequence ID" value="KAH0811611.1"/>
    <property type="molecule type" value="Genomic_DNA"/>
</dbReference>
<evidence type="ECO:0000256" key="1">
    <source>
        <dbReference type="ARBA" id="ARBA00004479"/>
    </source>
</evidence>
<protein>
    <recommendedName>
        <fullName evidence="2">protein-serine/threonine phosphatase</fullName>
        <ecNumber evidence="2">3.1.3.16</ecNumber>
    </recommendedName>
</protein>
<dbReference type="PROSITE" id="PS51289">
    <property type="entry name" value="GLG1_C_RICH"/>
    <property type="match status" value="7"/>
</dbReference>
<sequence length="1404" mass="160116">MTNQTRSEVGFPANSLLSRHKRDAPKSIVDDPACGEVKVICNNLSENDDILILECLQSLNPARLSTLKYECQNVVWKHTSELIKNDRVRDFLSRYCSNDLPLLNCDTSVEGEYLKCIVNNKDKVQNGNCNSVILRLENVAFQDYRWISNFLQHCKEDIDSLQCGRIDGPSWNQFQTVTCLQTNILNVRDDCKREVFKLSELQAESIKLDRQLYMACVEDHRRYCQQLPVGSGRVFTCLMEQPQDRLTSECHKQLVKRQKLISQDYKVSRGLMRACKDDIRKTHCRRQTSSDKNIRLAQILLCLENIAKNGTKVDPDCEAELVEHRKMLMEDFSLSPEIVDGCSDEIRKYCAGFEAGGKTIHCLMDHARYKNLQNRLRDTCLRALESLVKETDAGEDWRVDPVLHQACYPVVKSVCRDIKGGDARVMSCLMDNIGADHMTEECEDALIQIQYFVARDFKLDPKLYRACKDDATKLCHASPSWEEGQKEQPTYEPQVLPCLYRHAYPTDEKLKIKTSCLQQIQRVMRQRAISVDLQPEIEEVCLDDLAMLCFDKTRRGEEMMCLQKNFDDLSEKCRVAVESFTEAEAQHAELNPYIMQNCRKEMETLCGSEQKNDEGDIMECLISHKNDPSVKTNPSCRVSIEHFQIISLKDYRFTYKFKVACKHFAMRFCGKARTKSEVVTCLSEKVTNDTVSGFKSAVPKECRQQLKAQLLQQRENIDFDPKLKTACATDIKTHCPNVEHGNAQVLECLQTVREKLSDRCEQEVFKVKRQEIDDNSIDYALITMCADAIDQFCSHHDRETVLDCLKTNKDQKGFSKKCRSIVVHRMVEQNSNYQLNPALQENCKMDMNKFCASVISTNHGRDLNGAMIKCLKASFKKGVLSHKCESEMVYILREQALDVSLNPLIRVVCKNELETICKTNEDDSGKTEECLKNALMDNRIMTPECKVEVANMIEESQADIQVDPLLQQVCALDLLTFCKDVPQGNGRRIKCLKITMDNSNNQLSPECKDMLTKRLKMYENAAQVAPPPGDFHELYKQVVSSPAKHYFFLMFFMIPLDKARLHLFARLDDPGPGTAAPPPPVLRKRVRREIAASSRRVGCTVNKMLGAEPGPANLELDPGIGRTLPRTENDISEEKIPPTNNKKANRGFLRSLFCCLGRKSAKKPSPEQCVDGNQYNAGSSCTYLLPPVRHQDMHKKCMVIDLDETLVHSSFKFSKNSTEDVMFQPISNADFVVPVEIDGTVHQVYVLKRPHVDDFLRRMGELYECVLFTASLAKYADPVADLLDQWGVFRSRLFRESCVFYRGNYVKDLNKLGRELQQIVIVDNSPASYIFHPDNAVPVASWFDDMSDSELLDLIPFFEKLSKMDNVYTVLCNSNHPYNSSVSQVNGPANLTASIQNNHSPPNT</sequence>
<evidence type="ECO:0000256" key="5">
    <source>
        <dbReference type="ARBA" id="ARBA00022737"/>
    </source>
</evidence>
<comment type="subcellular location">
    <subcellularLocation>
        <location evidence="1">Membrane</location>
        <topology evidence="1">Single-pass type I membrane protein</topology>
    </subcellularLocation>
</comment>
<dbReference type="Pfam" id="PF00839">
    <property type="entry name" value="Cys_rich_FGFR"/>
    <property type="match status" value="14"/>
</dbReference>
<dbReference type="Pfam" id="PF03031">
    <property type="entry name" value="NIF"/>
    <property type="match status" value="1"/>
</dbReference>
<dbReference type="InterPro" id="IPR040078">
    <property type="entry name" value="RNA_Pol_CTD_Phosphatase"/>
</dbReference>
<dbReference type="PROSITE" id="PS50969">
    <property type="entry name" value="FCP1"/>
    <property type="match status" value="1"/>
</dbReference>
<dbReference type="Gene3D" id="3.40.50.1000">
    <property type="entry name" value="HAD superfamily/HAD-like"/>
    <property type="match status" value="1"/>
</dbReference>
<dbReference type="SFLD" id="SFLDG01124">
    <property type="entry name" value="C0.1:_RNA_Pol_CTD_Phosphatase"/>
    <property type="match status" value="1"/>
</dbReference>
<keyword evidence="5" id="KW-0677">Repeat</keyword>
<dbReference type="PANTHER" id="PTHR11884">
    <property type="entry name" value="SELECTIN LIGAND RELATED"/>
    <property type="match status" value="1"/>
</dbReference>
<dbReference type="GO" id="GO:0017134">
    <property type="term" value="F:fibroblast growth factor binding"/>
    <property type="evidence" value="ECO:0007669"/>
    <property type="project" value="TreeGrafter"/>
</dbReference>
<feature type="site" description="Transition state stabilizer" evidence="12">
    <location>
        <position position="1307"/>
    </location>
</feature>
<evidence type="ECO:0000256" key="8">
    <source>
        <dbReference type="ARBA" id="ARBA00023136"/>
    </source>
</evidence>
<dbReference type="InterPro" id="IPR039728">
    <property type="entry name" value="GLG1"/>
</dbReference>
<keyword evidence="4" id="KW-0732">Signal</keyword>
<feature type="site" description="Transition state stabilizer" evidence="12">
    <location>
        <position position="1269"/>
    </location>
</feature>
<keyword evidence="9" id="KW-0325">Glycoprotein</keyword>
<dbReference type="InterPro" id="IPR017873">
    <property type="entry name" value="Cys-rich_GLG1_repeat_euk"/>
</dbReference>
<evidence type="ECO:0000256" key="6">
    <source>
        <dbReference type="ARBA" id="ARBA00022801"/>
    </source>
</evidence>
<dbReference type="GO" id="GO:0008420">
    <property type="term" value="F:RNA polymerase II CTD heptapeptide repeat phosphatase activity"/>
    <property type="evidence" value="ECO:0007669"/>
    <property type="project" value="InterPro"/>
</dbReference>
<dbReference type="InterPro" id="IPR011948">
    <property type="entry name" value="Dullard_phosphatase"/>
</dbReference>
<evidence type="ECO:0000256" key="4">
    <source>
        <dbReference type="ARBA" id="ARBA00022729"/>
    </source>
</evidence>
<keyword evidence="3" id="KW-0812">Transmembrane</keyword>